<evidence type="ECO:0000313" key="2">
    <source>
        <dbReference type="Proteomes" id="UP000094243"/>
    </source>
</evidence>
<comment type="caution">
    <text evidence="1">The sequence shown here is derived from an EMBL/GenBank/DDBJ whole genome shotgun (WGS) entry which is preliminary data.</text>
</comment>
<dbReference type="AlphaFoldDB" id="A0A1E3S048"/>
<sequence>MSNLQFTTAPTVFAYRYREAILCPSCTQHAVLPITEPGAEYDDTEHVLDVVAREGGHDRAAITSDILPAPIPSVEILNQVCSECAQTLLPGKYWDHYHAVLAAIAAQADTVETLIELLNGHYRPQSGVAFHPGGADRDLWHVLRWERNDWTTVWSKANYWYAMRDSQGNTFTYTEGDLERGSRP</sequence>
<keyword evidence="2" id="KW-1185">Reference proteome</keyword>
<dbReference type="RefSeq" id="WP_069404049.1">
    <property type="nucleotide sequence ID" value="NZ_MIGZ01000016.1"/>
</dbReference>
<gene>
    <name evidence="1" type="ORF">BHQ17_04585</name>
</gene>
<evidence type="ECO:0000313" key="1">
    <source>
        <dbReference type="EMBL" id="ODQ95563.1"/>
    </source>
</evidence>
<proteinExistence type="predicted"/>
<organism evidence="1 2">
    <name type="scientific">Mycolicibacterium holsaticum</name>
    <dbReference type="NCBI Taxonomy" id="152142"/>
    <lineage>
        <taxon>Bacteria</taxon>
        <taxon>Bacillati</taxon>
        <taxon>Actinomycetota</taxon>
        <taxon>Actinomycetes</taxon>
        <taxon>Mycobacteriales</taxon>
        <taxon>Mycobacteriaceae</taxon>
        <taxon>Mycolicibacterium</taxon>
    </lineage>
</organism>
<name>A0A1E3S048_9MYCO</name>
<dbReference type="Proteomes" id="UP000094243">
    <property type="component" value="Unassembled WGS sequence"/>
</dbReference>
<protein>
    <submittedName>
        <fullName evidence="1">Uncharacterized protein</fullName>
    </submittedName>
</protein>
<accession>A0A1E3S048</accession>
<dbReference type="EMBL" id="MIGZ01000016">
    <property type="protein sequence ID" value="ODQ95563.1"/>
    <property type="molecule type" value="Genomic_DNA"/>
</dbReference>
<reference evidence="2" key="1">
    <citation type="submission" date="2016-09" db="EMBL/GenBank/DDBJ databases">
        <authorList>
            <person name="Greninger A.L."/>
            <person name="Jerome K.R."/>
            <person name="Mcnair B."/>
            <person name="Wallis C."/>
            <person name="Fang F."/>
        </authorList>
    </citation>
    <scope>NUCLEOTIDE SEQUENCE [LARGE SCALE GENOMIC DNA]</scope>
    <source>
        <strain evidence="2">M7</strain>
    </source>
</reference>